<dbReference type="GeneID" id="19279655"/>
<dbReference type="Gene3D" id="1.25.40.10">
    <property type="entry name" value="Tetratricopeptide repeat domain"/>
    <property type="match status" value="2"/>
</dbReference>
<dbReference type="RefSeq" id="XP_007841414.1">
    <property type="nucleotide sequence ID" value="XM_007843223.1"/>
</dbReference>
<dbReference type="PANTHER" id="PTHR46082:SF6">
    <property type="entry name" value="AAA+ ATPASE DOMAIN-CONTAINING PROTEIN-RELATED"/>
    <property type="match status" value="1"/>
</dbReference>
<dbReference type="GO" id="GO:0043531">
    <property type="term" value="F:ADP binding"/>
    <property type="evidence" value="ECO:0007669"/>
    <property type="project" value="InterPro"/>
</dbReference>
<keyword evidence="3" id="KW-1185">Reference proteome</keyword>
<gene>
    <name evidence="2" type="ORF">PFICI_14642</name>
</gene>
<dbReference type="SUPFAM" id="SSF48452">
    <property type="entry name" value="TPR-like"/>
    <property type="match status" value="3"/>
</dbReference>
<dbReference type="InterPro" id="IPR053137">
    <property type="entry name" value="NLR-like"/>
</dbReference>
<sequence>MPLRQLFDPSSATTSGKAKVDLIAVHGLNPRSKKDADHAFDTWRTPAGETGRLWLRDDLPCVLPDTRICLYEYNATAVYGKDRDTFVGKANELLEAIRIERDEDEDRPIIFLGHSMGGLLIKQALINAHNNPKYTSIKSATSGLVFFATPHNGGDWKLVSLGGVAAKIATRSGFQKGDDVIEVLKKGSMFSDIMEEQWRHQLLMYDIVSFWGSEDDIVPRESARFGLPGDRENVVKLNADHGSVCRFGLGQTDLDNLKLVRGNIRDVYRNALKTRASPPGESGEIHRRHHYIPLTQNRKFTGRTQVLERLQEKLFIEPDCQKLVVQGLGGVGKTQVALQYAFWVKEHQPDYSVLWVPAYSRTGFDQAYMEIARRLGIQATGKDQDARELVRRRLESEDSGKWFLVVDNVDDVDILYGQAGSNSNPNSDAASEDGIHQYLPESQNCVLLFTTRSPDVAVEIAGPDVIDLEEMSSEEAVGLLTTLLRRQELLRDKTIVAKLLQELAYLPLAIAQAAAYLNRNRQSSISSYLKLLHGTEEDIIGLLSREFRDGSLFQASQRAVATTWMVSFDLISVSDDAAIKLLSFISCIEPKSIPLSLLPQNKSAEERQHAIGTLCGYAFLVAREDEEMFDMHRLVHMATRIWNQRHDRIKEVTLGALHQLNAVFPPIDTANWERWRVYLPHAVRALGESKGHCVQERYDLLNRVSPYFFEERRFKEVLPALDEAASWRRNAMPDTNPDRLTTEHWLANAYLENRRINEAIVLLEHVVALREHMLDERDRSRLLSQYQLARAYLASRRIKEAIVIFEHVVAVREKTLDERDHKRLDSQHELARAYLEDRRIKEAIVIFEHVVAVRDQMLDERSQHRQGSQHMLARAYLDDKRAAEAVVILEHVVAVQRQTLDETDLFRLASEHVLARAYLNNRRIKEAIVMFEYVVEGFKQALEEKDIYRLKSQRELARAYLDDGRIKEAVVMLEYVVAAFEQTLDRRDFDRLVTEHVLARAYLADGEVQKAVALLEHVVAMKAETLAPNDDSRLLSVALLADARKAL</sequence>
<dbReference type="KEGG" id="pfy:PFICI_14642"/>
<dbReference type="Proteomes" id="UP000030651">
    <property type="component" value="Unassembled WGS sequence"/>
</dbReference>
<dbReference type="InterPro" id="IPR002182">
    <property type="entry name" value="NB-ARC"/>
</dbReference>
<dbReference type="Pfam" id="PF13424">
    <property type="entry name" value="TPR_12"/>
    <property type="match status" value="1"/>
</dbReference>
<dbReference type="Pfam" id="PF00931">
    <property type="entry name" value="NB-ARC"/>
    <property type="match status" value="1"/>
</dbReference>
<dbReference type="Pfam" id="PF13374">
    <property type="entry name" value="TPR_10"/>
    <property type="match status" value="2"/>
</dbReference>
<dbReference type="PANTHER" id="PTHR46082">
    <property type="entry name" value="ATP/GTP-BINDING PROTEIN-RELATED"/>
    <property type="match status" value="1"/>
</dbReference>
<dbReference type="InterPro" id="IPR019734">
    <property type="entry name" value="TPR_rpt"/>
</dbReference>
<dbReference type="HOGENOM" id="CLU_000288_125_13_1"/>
<dbReference type="SUPFAM" id="SSF53474">
    <property type="entry name" value="alpha/beta-Hydrolases"/>
    <property type="match status" value="1"/>
</dbReference>
<dbReference type="AlphaFoldDB" id="W3WLK0"/>
<dbReference type="InterPro" id="IPR011990">
    <property type="entry name" value="TPR-like_helical_dom_sf"/>
</dbReference>
<dbReference type="InParanoid" id="W3WLK0"/>
<name>W3WLK0_PESFW</name>
<accession>W3WLK0</accession>
<dbReference type="OMA" id="AIVIFEH"/>
<dbReference type="eggNOG" id="KOG2029">
    <property type="taxonomic scope" value="Eukaryota"/>
</dbReference>
<proteinExistence type="predicted"/>
<dbReference type="STRING" id="1229662.W3WLK0"/>
<dbReference type="SMART" id="SM00028">
    <property type="entry name" value="TPR"/>
    <property type="match status" value="5"/>
</dbReference>
<evidence type="ECO:0000313" key="2">
    <source>
        <dbReference type="EMBL" id="ETS73696.1"/>
    </source>
</evidence>
<dbReference type="InterPro" id="IPR029058">
    <property type="entry name" value="AB_hydrolase_fold"/>
</dbReference>
<evidence type="ECO:0000259" key="1">
    <source>
        <dbReference type="Pfam" id="PF00931"/>
    </source>
</evidence>
<dbReference type="InterPro" id="IPR027417">
    <property type="entry name" value="P-loop_NTPase"/>
</dbReference>
<evidence type="ECO:0000313" key="3">
    <source>
        <dbReference type="Proteomes" id="UP000030651"/>
    </source>
</evidence>
<feature type="domain" description="NB-ARC" evidence="1">
    <location>
        <begin position="304"/>
        <end position="482"/>
    </location>
</feature>
<dbReference type="Gene3D" id="3.40.50.300">
    <property type="entry name" value="P-loop containing nucleotide triphosphate hydrolases"/>
    <property type="match status" value="1"/>
</dbReference>
<dbReference type="Gene3D" id="3.40.50.1820">
    <property type="entry name" value="alpha/beta hydrolase"/>
    <property type="match status" value="1"/>
</dbReference>
<dbReference type="SUPFAM" id="SSF52540">
    <property type="entry name" value="P-loop containing nucleoside triphosphate hydrolases"/>
    <property type="match status" value="1"/>
</dbReference>
<dbReference type="OrthoDB" id="5086500at2759"/>
<dbReference type="EMBL" id="KI912121">
    <property type="protein sequence ID" value="ETS73696.1"/>
    <property type="molecule type" value="Genomic_DNA"/>
</dbReference>
<protein>
    <recommendedName>
        <fullName evidence="1">NB-ARC domain-containing protein</fullName>
    </recommendedName>
</protein>
<organism evidence="2 3">
    <name type="scientific">Pestalotiopsis fici (strain W106-1 / CGMCC3.15140)</name>
    <dbReference type="NCBI Taxonomy" id="1229662"/>
    <lineage>
        <taxon>Eukaryota</taxon>
        <taxon>Fungi</taxon>
        <taxon>Dikarya</taxon>
        <taxon>Ascomycota</taxon>
        <taxon>Pezizomycotina</taxon>
        <taxon>Sordariomycetes</taxon>
        <taxon>Xylariomycetidae</taxon>
        <taxon>Amphisphaeriales</taxon>
        <taxon>Sporocadaceae</taxon>
        <taxon>Pestalotiopsis</taxon>
    </lineage>
</organism>
<reference evidence="3" key="1">
    <citation type="journal article" date="2015" name="BMC Genomics">
        <title>Genomic and transcriptomic analysis of the endophytic fungus Pestalotiopsis fici reveals its lifestyle and high potential for synthesis of natural products.</title>
        <authorList>
            <person name="Wang X."/>
            <person name="Zhang X."/>
            <person name="Liu L."/>
            <person name="Xiang M."/>
            <person name="Wang W."/>
            <person name="Sun X."/>
            <person name="Che Y."/>
            <person name="Guo L."/>
            <person name="Liu G."/>
            <person name="Guo L."/>
            <person name="Wang C."/>
            <person name="Yin W.B."/>
            <person name="Stadler M."/>
            <person name="Zhang X."/>
            <person name="Liu X."/>
        </authorList>
    </citation>
    <scope>NUCLEOTIDE SEQUENCE [LARGE SCALE GENOMIC DNA]</scope>
    <source>
        <strain evidence="3">W106-1 / CGMCC3.15140</strain>
    </source>
</reference>